<accession>A0A830GV58</accession>
<name>A0A830GV58_9CREN</name>
<proteinExistence type="predicted"/>
<dbReference type="Proteomes" id="UP000610960">
    <property type="component" value="Unassembled WGS sequence"/>
</dbReference>
<organism evidence="1 2">
    <name type="scientific">Thermocladium modestius</name>
    <dbReference type="NCBI Taxonomy" id="62609"/>
    <lineage>
        <taxon>Archaea</taxon>
        <taxon>Thermoproteota</taxon>
        <taxon>Thermoprotei</taxon>
        <taxon>Thermoproteales</taxon>
        <taxon>Thermoproteaceae</taxon>
        <taxon>Thermocladium</taxon>
    </lineage>
</organism>
<comment type="caution">
    <text evidence="1">The sequence shown here is derived from an EMBL/GenBank/DDBJ whole genome shotgun (WGS) entry which is preliminary data.</text>
</comment>
<protein>
    <submittedName>
        <fullName evidence="1">Uncharacterized protein</fullName>
    </submittedName>
</protein>
<reference evidence="1" key="1">
    <citation type="journal article" date="2014" name="Int. J. Syst. Evol. Microbiol.">
        <title>Complete genome sequence of Corynebacterium casei LMG S-19264T (=DSM 44701T), isolated from a smear-ripened cheese.</title>
        <authorList>
            <consortium name="US DOE Joint Genome Institute (JGI-PGF)"/>
            <person name="Walter F."/>
            <person name="Albersmeier A."/>
            <person name="Kalinowski J."/>
            <person name="Ruckert C."/>
        </authorList>
    </citation>
    <scope>NUCLEOTIDE SEQUENCE</scope>
    <source>
        <strain evidence="1">JCM 10088</strain>
    </source>
</reference>
<evidence type="ECO:0000313" key="1">
    <source>
        <dbReference type="EMBL" id="GGP20272.1"/>
    </source>
</evidence>
<gene>
    <name evidence="1" type="ORF">GCM10007981_07680</name>
</gene>
<keyword evidence="2" id="KW-1185">Reference proteome</keyword>
<sequence length="94" mass="10237">MFLCKKCGNQWPASIPRPGYVKVGETQYHWTEVEATKEKMITIAGELLRSGSSASDVVDKVAGLNSISKLLPREEVERIVKIAISIYGTGGGQL</sequence>
<reference evidence="1" key="2">
    <citation type="submission" date="2020-09" db="EMBL/GenBank/DDBJ databases">
        <authorList>
            <person name="Sun Q."/>
            <person name="Ohkuma M."/>
        </authorList>
    </citation>
    <scope>NUCLEOTIDE SEQUENCE</scope>
    <source>
        <strain evidence="1">JCM 10088</strain>
    </source>
</reference>
<dbReference type="AlphaFoldDB" id="A0A830GV58"/>
<dbReference type="EMBL" id="BMNL01000002">
    <property type="protein sequence ID" value="GGP20272.1"/>
    <property type="molecule type" value="Genomic_DNA"/>
</dbReference>
<evidence type="ECO:0000313" key="2">
    <source>
        <dbReference type="Proteomes" id="UP000610960"/>
    </source>
</evidence>